<keyword evidence="3" id="KW-1185">Reference proteome</keyword>
<protein>
    <submittedName>
        <fullName evidence="2">Adenylate/guanylate cyclase domain-containing protein</fullName>
    </submittedName>
</protein>
<organism evidence="2 3">
    <name type="scientific">Herminiimonas aquatilis</name>
    <dbReference type="NCBI Taxonomy" id="345342"/>
    <lineage>
        <taxon>Bacteria</taxon>
        <taxon>Pseudomonadati</taxon>
        <taxon>Pseudomonadota</taxon>
        <taxon>Betaproteobacteria</taxon>
        <taxon>Burkholderiales</taxon>
        <taxon>Oxalobacteraceae</taxon>
        <taxon>Herminiimonas</taxon>
    </lineage>
</organism>
<dbReference type="CDD" id="cd07302">
    <property type="entry name" value="CHD"/>
    <property type="match status" value="1"/>
</dbReference>
<evidence type="ECO:0000313" key="2">
    <source>
        <dbReference type="EMBL" id="MFC7299901.1"/>
    </source>
</evidence>
<dbReference type="InterPro" id="IPR001054">
    <property type="entry name" value="A/G_cyclase"/>
</dbReference>
<name>A0ABW2J910_9BURK</name>
<dbReference type="RefSeq" id="WP_012078856.1">
    <property type="nucleotide sequence ID" value="NZ_JBHTCC010000004.1"/>
</dbReference>
<gene>
    <name evidence="2" type="ORF">ACFQO0_15790</name>
</gene>
<dbReference type="Proteomes" id="UP001596379">
    <property type="component" value="Unassembled WGS sequence"/>
</dbReference>
<sequence length="273" mass="30432">MKPTHQPYSIDDSDDRMREILSATDQSFGESESIPNAERLTYDNGFYVHCAALFVDIRGSSKLVEKHTNPVLGKIYRAYLSECVAVMNQDENCGEIFIQGDCVGGVFHAPFKENIDSAFATAARLNSVISQLNWRLSQRGYSDLRCGIGLSYGRALMIKAGYKGSGINDVVWMGNVVNEAAKLCHQGNRGERLPLQISQIAYQNLNDHNKSLLQPVRDGLNLVWDPIIHYEGNIVDSSIESWSKEKQKTELADKSKRESDEALALLLGAVFKK</sequence>
<evidence type="ECO:0000313" key="3">
    <source>
        <dbReference type="Proteomes" id="UP001596379"/>
    </source>
</evidence>
<dbReference type="InterPro" id="IPR029787">
    <property type="entry name" value="Nucleotide_cyclase"/>
</dbReference>
<dbReference type="PROSITE" id="PS50125">
    <property type="entry name" value="GUANYLATE_CYCLASE_2"/>
    <property type="match status" value="1"/>
</dbReference>
<dbReference type="Gene3D" id="3.30.70.1230">
    <property type="entry name" value="Nucleotide cyclase"/>
    <property type="match status" value="1"/>
</dbReference>
<proteinExistence type="predicted"/>
<dbReference type="EMBL" id="JBHTCC010000004">
    <property type="protein sequence ID" value="MFC7299901.1"/>
    <property type="molecule type" value="Genomic_DNA"/>
</dbReference>
<feature type="domain" description="Guanylate cyclase" evidence="1">
    <location>
        <begin position="51"/>
        <end position="184"/>
    </location>
</feature>
<comment type="caution">
    <text evidence="2">The sequence shown here is derived from an EMBL/GenBank/DDBJ whole genome shotgun (WGS) entry which is preliminary data.</text>
</comment>
<evidence type="ECO:0000259" key="1">
    <source>
        <dbReference type="PROSITE" id="PS50125"/>
    </source>
</evidence>
<accession>A0ABW2J910</accession>
<dbReference type="SUPFAM" id="SSF55073">
    <property type="entry name" value="Nucleotide cyclase"/>
    <property type="match status" value="1"/>
</dbReference>
<reference evidence="3" key="1">
    <citation type="journal article" date="2019" name="Int. J. Syst. Evol. Microbiol.">
        <title>The Global Catalogue of Microorganisms (GCM) 10K type strain sequencing project: providing services to taxonomists for standard genome sequencing and annotation.</title>
        <authorList>
            <consortium name="The Broad Institute Genomics Platform"/>
            <consortium name="The Broad Institute Genome Sequencing Center for Infectious Disease"/>
            <person name="Wu L."/>
            <person name="Ma J."/>
        </authorList>
    </citation>
    <scope>NUCLEOTIDE SEQUENCE [LARGE SCALE GENOMIC DNA]</scope>
    <source>
        <strain evidence="3">CCUG 36956</strain>
    </source>
</reference>